<dbReference type="Proteomes" id="UP000410984">
    <property type="component" value="Unassembled WGS sequence"/>
</dbReference>
<feature type="compositionally biased region" description="Low complexity" evidence="1">
    <location>
        <begin position="119"/>
        <end position="131"/>
    </location>
</feature>
<evidence type="ECO:0000313" key="2">
    <source>
        <dbReference type="EMBL" id="VUD72686.1"/>
    </source>
</evidence>
<gene>
    <name evidence="2" type="ORF">MET9862_03286</name>
</gene>
<evidence type="ECO:0000313" key="3">
    <source>
        <dbReference type="Proteomes" id="UP000410984"/>
    </source>
</evidence>
<dbReference type="EMBL" id="CABFPH010000047">
    <property type="protein sequence ID" value="VUD72686.1"/>
    <property type="molecule type" value="Genomic_DNA"/>
</dbReference>
<sequence length="155" mass="15997">MRRDPRRRAPRPDGGAAPVSAGLMAGFLALLALGPAMAEEPLFLRIRPQGASPAEIGAGGAAEGLSEAEAARRARAAREAVWERANARARIVIASVCTGCMKPLPPAPKATEAKAIETPAAPAGPFAAQAPRQDDTTDPAPRAEGAPHDEPEVTR</sequence>
<accession>A0A509EEB9</accession>
<organism evidence="2 3">
    <name type="scientific">Methylobacterium symbioticum</name>
    <dbReference type="NCBI Taxonomy" id="2584084"/>
    <lineage>
        <taxon>Bacteria</taxon>
        <taxon>Pseudomonadati</taxon>
        <taxon>Pseudomonadota</taxon>
        <taxon>Alphaproteobacteria</taxon>
        <taxon>Hyphomicrobiales</taxon>
        <taxon>Methylobacteriaceae</taxon>
        <taxon>Methylobacterium</taxon>
    </lineage>
</organism>
<feature type="region of interest" description="Disordered" evidence="1">
    <location>
        <begin position="103"/>
        <end position="155"/>
    </location>
</feature>
<dbReference type="AlphaFoldDB" id="A0A509EEB9"/>
<reference evidence="2 3" key="1">
    <citation type="submission" date="2019-06" db="EMBL/GenBank/DDBJ databases">
        <authorList>
            <person name="Rodrigo-Torres L."/>
            <person name="Arahal R. D."/>
            <person name="Lucena T."/>
        </authorList>
    </citation>
    <scope>NUCLEOTIDE SEQUENCE [LARGE SCALE GENOMIC DNA]</scope>
    <source>
        <strain evidence="2 3">SB0023/3</strain>
    </source>
</reference>
<proteinExistence type="predicted"/>
<feature type="region of interest" description="Disordered" evidence="1">
    <location>
        <begin position="54"/>
        <end position="75"/>
    </location>
</feature>
<keyword evidence="3" id="KW-1185">Reference proteome</keyword>
<dbReference type="RefSeq" id="WP_306438904.1">
    <property type="nucleotide sequence ID" value="NZ_CABFPH010000047.1"/>
</dbReference>
<feature type="compositionally biased region" description="Basic and acidic residues" evidence="1">
    <location>
        <begin position="145"/>
        <end position="155"/>
    </location>
</feature>
<protein>
    <submittedName>
        <fullName evidence="2">Uncharacterized protein</fullName>
    </submittedName>
</protein>
<name>A0A509EEB9_9HYPH</name>
<evidence type="ECO:0000256" key="1">
    <source>
        <dbReference type="SAM" id="MobiDB-lite"/>
    </source>
</evidence>